<dbReference type="AlphaFoldDB" id="A0AAU9E889"/>
<dbReference type="EMBL" id="AP028679">
    <property type="protein sequence ID" value="BEQ13358.1"/>
    <property type="molecule type" value="Genomic_DNA"/>
</dbReference>
<dbReference type="RefSeq" id="WP_338604994.1">
    <property type="nucleotide sequence ID" value="NZ_AP028679.1"/>
</dbReference>
<proteinExistence type="predicted"/>
<dbReference type="PANTHER" id="PTHR35812:SF1">
    <property type="entry name" value="LIPOPROTEIN"/>
    <property type="match status" value="1"/>
</dbReference>
<reference evidence="3" key="1">
    <citation type="journal article" date="2023" name="Arch. Microbiol.">
        <title>Desulfoferula mesophilus gen. nov. sp. nov., a mesophilic sulfate-reducing bacterium isolated from a brackish lake sediment.</title>
        <authorList>
            <person name="Watanabe T."/>
            <person name="Yabe T."/>
            <person name="Tsuji J.M."/>
            <person name="Fukui M."/>
        </authorList>
    </citation>
    <scope>NUCLEOTIDE SEQUENCE [LARGE SCALE GENOMIC DNA]</scope>
    <source>
        <strain evidence="3">12FAK</strain>
    </source>
</reference>
<gene>
    <name evidence="2" type="ORF">FAK_04240</name>
</gene>
<evidence type="ECO:0000313" key="2">
    <source>
        <dbReference type="EMBL" id="BEQ13358.1"/>
    </source>
</evidence>
<dbReference type="InterPro" id="IPR011460">
    <property type="entry name" value="Lcl_C"/>
</dbReference>
<accession>A0AAU9E889</accession>
<dbReference type="KEGG" id="dmp:FAK_04240"/>
<feature type="domain" description="Lcl C-terminal" evidence="1">
    <location>
        <begin position="161"/>
        <end position="277"/>
    </location>
</feature>
<organism evidence="2 3">
    <name type="scientific">Desulfoferula mesophila</name>
    <dbReference type="NCBI Taxonomy" id="3058419"/>
    <lineage>
        <taxon>Bacteria</taxon>
        <taxon>Pseudomonadati</taxon>
        <taxon>Thermodesulfobacteriota</taxon>
        <taxon>Desulfarculia</taxon>
        <taxon>Desulfarculales</taxon>
        <taxon>Desulfarculaceae</taxon>
        <taxon>Desulfoferula</taxon>
    </lineage>
</organism>
<evidence type="ECO:0000259" key="1">
    <source>
        <dbReference type="Pfam" id="PF07603"/>
    </source>
</evidence>
<dbReference type="PANTHER" id="PTHR35812">
    <property type="entry name" value="LIPOPROTEIN"/>
    <property type="match status" value="1"/>
</dbReference>
<name>A0AAU9E889_9BACT</name>
<protein>
    <recommendedName>
        <fullName evidence="1">Lcl C-terminal domain-containing protein</fullName>
    </recommendedName>
</protein>
<feature type="domain" description="Lcl C-terminal" evidence="1">
    <location>
        <begin position="13"/>
        <end position="130"/>
    </location>
</feature>
<keyword evidence="3" id="KW-1185">Reference proteome</keyword>
<dbReference type="Pfam" id="PF07603">
    <property type="entry name" value="Lcl_C"/>
    <property type="match status" value="2"/>
</dbReference>
<sequence>MTNTARFIRHGQSVEDRATGLVWSRSANPAGWPLFWDEAREYVATLNREAYLGHGDWRLPNRRELFSLMDYAQARPALPPGHPFTQVELAWYWSATPYAANPAYAWYVHTEGGRMFYGDKGRSYYVWPVRGRSPALWVTGGPETASGTPWPDPRWRAHGDTVRDLMGGLTWSRCADLGPGPVSWFRAMELAKEADAARLGGLGGWRLPAIAELELMVHAGHAFPALDPAAPFSNLQPQYWSATTSGFDPEWAMALYLDKGGVGVGMKKDAHYHVWLVSGQNSADE</sequence>
<dbReference type="Proteomes" id="UP001366166">
    <property type="component" value="Chromosome"/>
</dbReference>
<evidence type="ECO:0000313" key="3">
    <source>
        <dbReference type="Proteomes" id="UP001366166"/>
    </source>
</evidence>